<name>F5RKB9_9FIRM</name>
<proteinExistence type="predicted"/>
<dbReference type="EMBL" id="AFHQ01000024">
    <property type="protein sequence ID" value="EGK61119.1"/>
    <property type="molecule type" value="Genomic_DNA"/>
</dbReference>
<sequence>MITIMSEGNAEELIRSMSAQRVEAMRAAFEADLMAARYRKKSFAWYRDVIATNGASLRR</sequence>
<accession>F5RKB9</accession>
<dbReference type="AlphaFoldDB" id="F5RKB9"/>
<gene>
    <name evidence="1" type="primary">bglY</name>
    <name evidence="1" type="ORF">HMPREF9081_0704</name>
</gene>
<dbReference type="STRING" id="888060.HMPREF9081_0704"/>
<keyword evidence="2" id="KW-1185">Reference proteome</keyword>
<dbReference type="EC" id="3.2.1.86" evidence="1"/>
<evidence type="ECO:0000313" key="1">
    <source>
        <dbReference type="EMBL" id="EGK61119.1"/>
    </source>
</evidence>
<protein>
    <submittedName>
        <fullName evidence="1">6-phospho-beta-glucosidase</fullName>
        <ecNumber evidence="1">3.2.1.86</ecNumber>
    </submittedName>
</protein>
<dbReference type="HOGENOM" id="CLU_2951844_0_0_9"/>
<dbReference type="GO" id="GO:0008706">
    <property type="term" value="F:6-phospho-beta-glucosidase activity"/>
    <property type="evidence" value="ECO:0007669"/>
    <property type="project" value="UniProtKB-EC"/>
</dbReference>
<organism evidence="1 2">
    <name type="scientific">Centipeda periodontii DSM 2778</name>
    <dbReference type="NCBI Taxonomy" id="888060"/>
    <lineage>
        <taxon>Bacteria</taxon>
        <taxon>Bacillati</taxon>
        <taxon>Bacillota</taxon>
        <taxon>Negativicutes</taxon>
        <taxon>Selenomonadales</taxon>
        <taxon>Selenomonadaceae</taxon>
        <taxon>Centipeda</taxon>
    </lineage>
</organism>
<dbReference type="Proteomes" id="UP000004067">
    <property type="component" value="Unassembled WGS sequence"/>
</dbReference>
<keyword evidence="1" id="KW-0378">Hydrolase</keyword>
<evidence type="ECO:0000313" key="2">
    <source>
        <dbReference type="Proteomes" id="UP000004067"/>
    </source>
</evidence>
<comment type="caution">
    <text evidence="1">The sequence shown here is derived from an EMBL/GenBank/DDBJ whole genome shotgun (WGS) entry which is preliminary data.</text>
</comment>
<keyword evidence="1" id="KW-0326">Glycosidase</keyword>
<dbReference type="OrthoDB" id="1649801at2"/>
<reference evidence="1 2" key="1">
    <citation type="submission" date="2011-04" db="EMBL/GenBank/DDBJ databases">
        <authorList>
            <person name="Muzny D."/>
            <person name="Qin X."/>
            <person name="Deng J."/>
            <person name="Jiang H."/>
            <person name="Liu Y."/>
            <person name="Qu J."/>
            <person name="Song X.-Z."/>
            <person name="Zhang L."/>
            <person name="Thornton R."/>
            <person name="Coyle M."/>
            <person name="Francisco L."/>
            <person name="Jackson L."/>
            <person name="Javaid M."/>
            <person name="Korchina V."/>
            <person name="Kovar C."/>
            <person name="Mata R."/>
            <person name="Mathew T."/>
            <person name="Ngo R."/>
            <person name="Nguyen L."/>
            <person name="Nguyen N."/>
            <person name="Okwuonu G."/>
            <person name="Ongeri F."/>
            <person name="Pham C."/>
            <person name="Simmons D."/>
            <person name="Wilczek-Boney K."/>
            <person name="Hale W."/>
            <person name="Jakkamsetti A."/>
            <person name="Pham P."/>
            <person name="Ruth R."/>
            <person name="San Lucas F."/>
            <person name="Warren J."/>
            <person name="Zhang J."/>
            <person name="Zhao Z."/>
            <person name="Zhou C."/>
            <person name="Zhu D."/>
            <person name="Lee S."/>
            <person name="Bess C."/>
            <person name="Blankenburg K."/>
            <person name="Forbes L."/>
            <person name="Fu Q."/>
            <person name="Gubbala S."/>
            <person name="Hirani K."/>
            <person name="Jayaseelan J.C."/>
            <person name="Lara F."/>
            <person name="Munidasa M."/>
            <person name="Palculict T."/>
            <person name="Patil S."/>
            <person name="Pu L.-L."/>
            <person name="Saada N."/>
            <person name="Tang L."/>
            <person name="Weissenberger G."/>
            <person name="Zhu Y."/>
            <person name="Hemphill L."/>
            <person name="Shang Y."/>
            <person name="Youmans B."/>
            <person name="Ayvaz T."/>
            <person name="Ross M."/>
            <person name="Santibanez J."/>
            <person name="Aqrawi P."/>
            <person name="Gross S."/>
            <person name="Joshi V."/>
            <person name="Fowler G."/>
            <person name="Nazareth L."/>
            <person name="Reid J."/>
            <person name="Worley K."/>
            <person name="Petrosino J."/>
            <person name="Highlander S."/>
            <person name="Gibbs R."/>
        </authorList>
    </citation>
    <scope>NUCLEOTIDE SEQUENCE [LARGE SCALE GENOMIC DNA]</scope>
    <source>
        <strain evidence="1 2">DSM 2778</strain>
    </source>
</reference>